<evidence type="ECO:0000256" key="7">
    <source>
        <dbReference type="ARBA" id="ARBA00023136"/>
    </source>
</evidence>
<dbReference type="PANTHER" id="PTHR31086">
    <property type="entry name" value="ALUMINUM-ACTIVATED MALATE TRANSPORTER 10"/>
    <property type="match status" value="1"/>
</dbReference>
<feature type="transmembrane region" description="Helical" evidence="10">
    <location>
        <begin position="210"/>
        <end position="233"/>
    </location>
</feature>
<evidence type="ECO:0000256" key="4">
    <source>
        <dbReference type="ARBA" id="ARBA00022692"/>
    </source>
</evidence>
<feature type="transmembrane region" description="Helical" evidence="10">
    <location>
        <begin position="124"/>
        <end position="142"/>
    </location>
</feature>
<keyword evidence="6" id="KW-0406">Ion transport</keyword>
<dbReference type="GO" id="GO:0016020">
    <property type="term" value="C:membrane"/>
    <property type="evidence" value="ECO:0007669"/>
    <property type="project" value="UniProtKB-SubCell"/>
</dbReference>
<comment type="caution">
    <text evidence="11">The sequence shown here is derived from an EMBL/GenBank/DDBJ whole genome shotgun (WGS) entry which is preliminary data.</text>
</comment>
<evidence type="ECO:0000256" key="9">
    <source>
        <dbReference type="SAM" id="MobiDB-lite"/>
    </source>
</evidence>
<name>A0AAD3T2Q5_NEPGR</name>
<dbReference type="GO" id="GO:0015743">
    <property type="term" value="P:malate transport"/>
    <property type="evidence" value="ECO:0007669"/>
    <property type="project" value="InterPro"/>
</dbReference>
<dbReference type="InterPro" id="IPR020966">
    <property type="entry name" value="ALMT"/>
</dbReference>
<feature type="transmembrane region" description="Helical" evidence="10">
    <location>
        <begin position="148"/>
        <end position="167"/>
    </location>
</feature>
<evidence type="ECO:0000313" key="12">
    <source>
        <dbReference type="Proteomes" id="UP001279734"/>
    </source>
</evidence>
<feature type="region of interest" description="Disordered" evidence="9">
    <location>
        <begin position="470"/>
        <end position="497"/>
    </location>
</feature>
<dbReference type="EMBL" id="BSYO01000024">
    <property type="protein sequence ID" value="GMH22533.1"/>
    <property type="molecule type" value="Genomic_DNA"/>
</dbReference>
<dbReference type="GO" id="GO:0034220">
    <property type="term" value="P:monoatomic ion transmembrane transport"/>
    <property type="evidence" value="ECO:0007669"/>
    <property type="project" value="UniProtKB-KW"/>
</dbReference>
<proteinExistence type="inferred from homology"/>
<organism evidence="11 12">
    <name type="scientific">Nepenthes gracilis</name>
    <name type="common">Slender pitcher plant</name>
    <dbReference type="NCBI Taxonomy" id="150966"/>
    <lineage>
        <taxon>Eukaryota</taxon>
        <taxon>Viridiplantae</taxon>
        <taxon>Streptophyta</taxon>
        <taxon>Embryophyta</taxon>
        <taxon>Tracheophyta</taxon>
        <taxon>Spermatophyta</taxon>
        <taxon>Magnoliopsida</taxon>
        <taxon>eudicotyledons</taxon>
        <taxon>Gunneridae</taxon>
        <taxon>Pentapetalae</taxon>
        <taxon>Caryophyllales</taxon>
        <taxon>Nepenthaceae</taxon>
        <taxon>Nepenthes</taxon>
    </lineage>
</organism>
<keyword evidence="8" id="KW-0407">Ion channel</keyword>
<feature type="transmembrane region" description="Helical" evidence="10">
    <location>
        <begin position="98"/>
        <end position="117"/>
    </location>
</feature>
<evidence type="ECO:0000256" key="6">
    <source>
        <dbReference type="ARBA" id="ARBA00023065"/>
    </source>
</evidence>
<dbReference type="Proteomes" id="UP001279734">
    <property type="component" value="Unassembled WGS sequence"/>
</dbReference>
<feature type="compositionally biased region" description="Basic and acidic residues" evidence="9">
    <location>
        <begin position="413"/>
        <end position="424"/>
    </location>
</feature>
<feature type="region of interest" description="Disordered" evidence="9">
    <location>
        <begin position="401"/>
        <end position="424"/>
    </location>
</feature>
<evidence type="ECO:0000256" key="8">
    <source>
        <dbReference type="ARBA" id="ARBA00023303"/>
    </source>
</evidence>
<evidence type="ECO:0000256" key="5">
    <source>
        <dbReference type="ARBA" id="ARBA00022989"/>
    </source>
</evidence>
<accession>A0AAD3T2Q5</accession>
<evidence type="ECO:0000256" key="10">
    <source>
        <dbReference type="SAM" id="Phobius"/>
    </source>
</evidence>
<evidence type="ECO:0000313" key="11">
    <source>
        <dbReference type="EMBL" id="GMH22533.1"/>
    </source>
</evidence>
<keyword evidence="3" id="KW-0813">Transport</keyword>
<keyword evidence="7 10" id="KW-0472">Membrane</keyword>
<evidence type="ECO:0000256" key="1">
    <source>
        <dbReference type="ARBA" id="ARBA00004141"/>
    </source>
</evidence>
<keyword evidence="12" id="KW-1185">Reference proteome</keyword>
<sequence>MANREEKSGELEWRIQMPDGKSKVLEPESHLLQRTCSSLKSFAVGFVTKIWMFLVKSWNIGVDDPKKFVHCVKVGLALSVVSLFYYMRPLYDGVGGNAMWAVMTVVVALEYTVGATLCKCINRAMATAVAGSLGIGIHWVASQTGEKFEPIIIGTSVFIFAAATTFSRFIPAVKARFDYGALIFILTFSLVSVSGYRVDKLWTLAHQRVSTIAIGTSLCVLVSMLFCPVWAGYQLHQQTIRNLENLANSLKGHVAKYFTNEEASTIHGEINKKIQGYKCVLNSKQSEESMVNFAKWEPAHGKFSFGYPWKQYLKIGAAARKCAYCIDNINSCINSEMQAPEYLKKHIEEECMRLSSYSSEVLKELAITIKTMKTSSEIELLVGDMNFAVQELHNALKALPSHFTQPQSPPQTVDDHPDADPEGLKRPAYASIIEILPLAALVTLLTETVVRTEETVDAVNELASLAEFQSNNHKKSIQNQPTDGNQDHQSMKILQRI</sequence>
<keyword evidence="4 10" id="KW-0812">Transmembrane</keyword>
<evidence type="ECO:0000256" key="2">
    <source>
        <dbReference type="ARBA" id="ARBA00007079"/>
    </source>
</evidence>
<feature type="compositionally biased region" description="Polar residues" evidence="9">
    <location>
        <begin position="470"/>
        <end position="484"/>
    </location>
</feature>
<dbReference type="AlphaFoldDB" id="A0AAD3T2Q5"/>
<dbReference type="Pfam" id="PF11744">
    <property type="entry name" value="ALMT"/>
    <property type="match status" value="1"/>
</dbReference>
<feature type="transmembrane region" description="Helical" evidence="10">
    <location>
        <begin position="67"/>
        <end position="86"/>
    </location>
</feature>
<gene>
    <name evidence="11" type="ORF">Nepgr_024376</name>
</gene>
<evidence type="ECO:0000256" key="3">
    <source>
        <dbReference type="ARBA" id="ARBA00022448"/>
    </source>
</evidence>
<evidence type="ECO:0008006" key="13">
    <source>
        <dbReference type="Google" id="ProtNLM"/>
    </source>
</evidence>
<reference evidence="11" key="1">
    <citation type="submission" date="2023-05" db="EMBL/GenBank/DDBJ databases">
        <title>Nepenthes gracilis genome sequencing.</title>
        <authorList>
            <person name="Fukushima K."/>
        </authorList>
    </citation>
    <scope>NUCLEOTIDE SEQUENCE</scope>
    <source>
        <strain evidence="11">SING2019-196</strain>
    </source>
</reference>
<protein>
    <recommendedName>
        <fullName evidence="13">Aluminum-activated malate transporter 10</fullName>
    </recommendedName>
</protein>
<keyword evidence="5 10" id="KW-1133">Transmembrane helix</keyword>
<feature type="transmembrane region" description="Helical" evidence="10">
    <location>
        <begin position="179"/>
        <end position="198"/>
    </location>
</feature>
<comment type="subcellular location">
    <subcellularLocation>
        <location evidence="1">Membrane</location>
        <topology evidence="1">Multi-pass membrane protein</topology>
    </subcellularLocation>
</comment>
<comment type="similarity">
    <text evidence="2">Belongs to the aromatic acid exporter (TC 2.A.85) family.</text>
</comment>